<comment type="caution">
    <text evidence="1">The sequence shown here is derived from an EMBL/GenBank/DDBJ whole genome shotgun (WGS) entry which is preliminary data.</text>
</comment>
<protein>
    <submittedName>
        <fullName evidence="1">Uncharacterized protein</fullName>
    </submittedName>
</protein>
<evidence type="ECO:0000313" key="1">
    <source>
        <dbReference type="EMBL" id="KAK9530007.1"/>
    </source>
</evidence>
<reference evidence="1 2" key="1">
    <citation type="journal article" date="2024" name="Genome Biol. Evol.">
        <title>Chromosome-level genome assembly of the viviparous eelpout Zoarces viviparus.</title>
        <authorList>
            <person name="Fuhrmann N."/>
            <person name="Brasseur M.V."/>
            <person name="Bakowski C.E."/>
            <person name="Podsiadlowski L."/>
            <person name="Prost S."/>
            <person name="Krehenwinkel H."/>
            <person name="Mayer C."/>
        </authorList>
    </citation>
    <scope>NUCLEOTIDE SEQUENCE [LARGE SCALE GENOMIC DNA]</scope>
    <source>
        <strain evidence="1">NO-MEL_2022_Ind0_liver</strain>
    </source>
</reference>
<evidence type="ECO:0000313" key="2">
    <source>
        <dbReference type="Proteomes" id="UP001488805"/>
    </source>
</evidence>
<name>A0AAW1F6N2_ZOAVI</name>
<accession>A0AAW1F6N2</accession>
<organism evidence="1 2">
    <name type="scientific">Zoarces viviparus</name>
    <name type="common">Viviparous eelpout</name>
    <name type="synonym">Blennius viviparus</name>
    <dbReference type="NCBI Taxonomy" id="48416"/>
    <lineage>
        <taxon>Eukaryota</taxon>
        <taxon>Metazoa</taxon>
        <taxon>Chordata</taxon>
        <taxon>Craniata</taxon>
        <taxon>Vertebrata</taxon>
        <taxon>Euteleostomi</taxon>
        <taxon>Actinopterygii</taxon>
        <taxon>Neopterygii</taxon>
        <taxon>Teleostei</taxon>
        <taxon>Neoteleostei</taxon>
        <taxon>Acanthomorphata</taxon>
        <taxon>Eupercaria</taxon>
        <taxon>Perciformes</taxon>
        <taxon>Cottioidei</taxon>
        <taxon>Zoarcales</taxon>
        <taxon>Zoarcidae</taxon>
        <taxon>Zoarcinae</taxon>
        <taxon>Zoarces</taxon>
    </lineage>
</organism>
<gene>
    <name evidence="1" type="ORF">VZT92_011546</name>
</gene>
<proteinExistence type="predicted"/>
<dbReference type="AlphaFoldDB" id="A0AAW1F6N2"/>
<dbReference type="EMBL" id="JBCEZU010000100">
    <property type="protein sequence ID" value="KAK9530007.1"/>
    <property type="molecule type" value="Genomic_DNA"/>
</dbReference>
<dbReference type="Pfam" id="PF24787">
    <property type="entry name" value="TEX47"/>
    <property type="match status" value="1"/>
</dbReference>
<dbReference type="InterPro" id="IPR055308">
    <property type="entry name" value="TEX47-like"/>
</dbReference>
<dbReference type="Proteomes" id="UP001488805">
    <property type="component" value="Unassembled WGS sequence"/>
</dbReference>
<sequence length="111" mass="12584">MAGDSKRFEEEEESTEILVCCVLSALQKLSEHLEVSKAVPGSVLDESPELIVSQTVLNKLLTRDELQTPQQHLQMYNSPLNIIMNAGKRCTKNVFTESAFQHESWDFVTSW</sequence>
<keyword evidence="2" id="KW-1185">Reference proteome</keyword>